<protein>
    <submittedName>
        <fullName evidence="1">Uncharacterized protein</fullName>
    </submittedName>
</protein>
<reference evidence="1" key="1">
    <citation type="submission" date="2021-10" db="EMBL/GenBank/DDBJ databases">
        <title>Tropical sea cucumber genome reveals ecological adaptation and Cuvierian tubules defense mechanism.</title>
        <authorList>
            <person name="Chen T."/>
        </authorList>
    </citation>
    <scope>NUCLEOTIDE SEQUENCE</scope>
    <source>
        <strain evidence="1">Nanhai2018</strain>
        <tissue evidence="1">Muscle</tissue>
    </source>
</reference>
<dbReference type="EMBL" id="JAIZAY010000012">
    <property type="protein sequence ID" value="KAJ8032162.1"/>
    <property type="molecule type" value="Genomic_DNA"/>
</dbReference>
<name>A0A9Q1BSP1_HOLLE</name>
<dbReference type="AlphaFoldDB" id="A0A9Q1BSP1"/>
<organism evidence="1 2">
    <name type="scientific">Holothuria leucospilota</name>
    <name type="common">Black long sea cucumber</name>
    <name type="synonym">Mertensiothuria leucospilota</name>
    <dbReference type="NCBI Taxonomy" id="206669"/>
    <lineage>
        <taxon>Eukaryota</taxon>
        <taxon>Metazoa</taxon>
        <taxon>Echinodermata</taxon>
        <taxon>Eleutherozoa</taxon>
        <taxon>Echinozoa</taxon>
        <taxon>Holothuroidea</taxon>
        <taxon>Aspidochirotacea</taxon>
        <taxon>Aspidochirotida</taxon>
        <taxon>Holothuriidae</taxon>
        <taxon>Holothuria</taxon>
    </lineage>
</organism>
<keyword evidence="2" id="KW-1185">Reference proteome</keyword>
<sequence>MACLPCNSAFTLPSLSFPRSEFYGSLRSESKGHHYSQQFYSGPVLDWLKRTGLTWELRGRDHGHSCASGPVLDWLNRTGPTWELRRRDHGYSCARPFTDIAQRFNLQCSTFFGLTEV</sequence>
<proteinExistence type="predicted"/>
<comment type="caution">
    <text evidence="1">The sequence shown here is derived from an EMBL/GenBank/DDBJ whole genome shotgun (WGS) entry which is preliminary data.</text>
</comment>
<dbReference type="Proteomes" id="UP001152320">
    <property type="component" value="Chromosome 12"/>
</dbReference>
<evidence type="ECO:0000313" key="2">
    <source>
        <dbReference type="Proteomes" id="UP001152320"/>
    </source>
</evidence>
<accession>A0A9Q1BSP1</accession>
<evidence type="ECO:0000313" key="1">
    <source>
        <dbReference type="EMBL" id="KAJ8032162.1"/>
    </source>
</evidence>
<gene>
    <name evidence="1" type="ORF">HOLleu_25609</name>
</gene>